<keyword evidence="1" id="KW-0732">Signal</keyword>
<dbReference type="EMBL" id="BMEC01000003">
    <property type="protein sequence ID" value="GGC26638.1"/>
    <property type="molecule type" value="Genomic_DNA"/>
</dbReference>
<dbReference type="Pfam" id="PF01663">
    <property type="entry name" value="Phosphodiest"/>
    <property type="match status" value="1"/>
</dbReference>
<keyword evidence="3" id="KW-1185">Reference proteome</keyword>
<reference evidence="3" key="1">
    <citation type="journal article" date="2019" name="Int. J. Syst. Evol. Microbiol.">
        <title>The Global Catalogue of Microorganisms (GCM) 10K type strain sequencing project: providing services to taxonomists for standard genome sequencing and annotation.</title>
        <authorList>
            <consortium name="The Broad Institute Genomics Platform"/>
            <consortium name="The Broad Institute Genome Sequencing Center for Infectious Disease"/>
            <person name="Wu L."/>
            <person name="Ma J."/>
        </authorList>
    </citation>
    <scope>NUCLEOTIDE SEQUENCE [LARGE SCALE GENOMIC DNA]</scope>
    <source>
        <strain evidence="3">CGMCC 1.10832</strain>
    </source>
</reference>
<dbReference type="Gene3D" id="3.30.1360.180">
    <property type="match status" value="1"/>
</dbReference>
<organism evidence="2 3">
    <name type="scientific">Marivirga lumbricoides</name>
    <dbReference type="NCBI Taxonomy" id="1046115"/>
    <lineage>
        <taxon>Bacteria</taxon>
        <taxon>Pseudomonadati</taxon>
        <taxon>Bacteroidota</taxon>
        <taxon>Cytophagia</taxon>
        <taxon>Cytophagales</taxon>
        <taxon>Marivirgaceae</taxon>
        <taxon>Marivirga</taxon>
    </lineage>
</organism>
<dbReference type="RefSeq" id="WP_188460861.1">
    <property type="nucleotide sequence ID" value="NZ_BAABHU010000003.1"/>
</dbReference>
<name>A0ABQ1LQ25_9BACT</name>
<dbReference type="InterPro" id="IPR017850">
    <property type="entry name" value="Alkaline_phosphatase_core_sf"/>
</dbReference>
<dbReference type="Proteomes" id="UP000636010">
    <property type="component" value="Unassembled WGS sequence"/>
</dbReference>
<protein>
    <submittedName>
        <fullName evidence="2">Alkaline phosphatase family protein</fullName>
    </submittedName>
</protein>
<feature type="signal peptide" evidence="1">
    <location>
        <begin position="1"/>
        <end position="18"/>
    </location>
</feature>
<evidence type="ECO:0000313" key="2">
    <source>
        <dbReference type="EMBL" id="GGC26638.1"/>
    </source>
</evidence>
<dbReference type="PANTHER" id="PTHR10151">
    <property type="entry name" value="ECTONUCLEOTIDE PYROPHOSPHATASE/PHOSPHODIESTERASE"/>
    <property type="match status" value="1"/>
</dbReference>
<sequence>MKYLFLLISLACASKTVAQEKQQYVLMISFDGFRHDYVEMYPTPNFDTFIKNGAAAESLIPSFPSKTFPNHYTLVTGLYPANHGLVDNSFYDRGRDVVYSMRMKELVTDDYFYGGIPLWQHAQNNGLKTASYFWVGSEAPVGGNFPSYYYNYNGSISNEMRIEQVRKWLELPEEERPRFISLYFSLVDSEGHRYGPVSPQTGEAVKEADRLLGLIRKELSQIDLPVNILITSDHGMVSVKDEKDSFIQLEDYFDAENHVFRMVNNNTHAHLYFKDKSKIDSVFNKLRDISKDFKVYKKGETPDHWHYNSPNDRIGDLLISAEPGTVLSTRMWEKGDSPNFGVHGYDPSFKTLHGIFYANGPAIKKGETVPSFENIHVYPLVCLLLGIPVPENIDGKQEVLETIIKNK</sequence>
<evidence type="ECO:0000313" key="3">
    <source>
        <dbReference type="Proteomes" id="UP000636010"/>
    </source>
</evidence>
<feature type="chain" id="PRO_5046737262" evidence="1">
    <location>
        <begin position="19"/>
        <end position="407"/>
    </location>
</feature>
<dbReference type="SUPFAM" id="SSF53649">
    <property type="entry name" value="Alkaline phosphatase-like"/>
    <property type="match status" value="1"/>
</dbReference>
<evidence type="ECO:0000256" key="1">
    <source>
        <dbReference type="SAM" id="SignalP"/>
    </source>
</evidence>
<dbReference type="PANTHER" id="PTHR10151:SF120">
    <property type="entry name" value="BIS(5'-ADENOSYL)-TRIPHOSPHATASE"/>
    <property type="match status" value="1"/>
</dbReference>
<gene>
    <name evidence="2" type="ORF">GCM10011506_10080</name>
</gene>
<accession>A0ABQ1LQ25</accession>
<dbReference type="InterPro" id="IPR002591">
    <property type="entry name" value="Phosphodiest/P_Trfase"/>
</dbReference>
<comment type="caution">
    <text evidence="2">The sequence shown here is derived from an EMBL/GenBank/DDBJ whole genome shotgun (WGS) entry which is preliminary data.</text>
</comment>
<dbReference type="Gene3D" id="3.40.720.10">
    <property type="entry name" value="Alkaline Phosphatase, subunit A"/>
    <property type="match status" value="1"/>
</dbReference>
<dbReference type="CDD" id="cd16018">
    <property type="entry name" value="Enpp"/>
    <property type="match status" value="1"/>
</dbReference>
<proteinExistence type="predicted"/>